<reference evidence="8 9" key="1">
    <citation type="journal article" date="2020" name="Nature">
        <title>Six reference-quality genomes reveal evolution of bat adaptations.</title>
        <authorList>
            <person name="Jebb D."/>
            <person name="Huang Z."/>
            <person name="Pippel M."/>
            <person name="Hughes G.M."/>
            <person name="Lavrichenko K."/>
            <person name="Devanna P."/>
            <person name="Winkler S."/>
            <person name="Jermiin L.S."/>
            <person name="Skirmuntt E.C."/>
            <person name="Katzourakis A."/>
            <person name="Burkitt-Gray L."/>
            <person name="Ray D.A."/>
            <person name="Sullivan K.A.M."/>
            <person name="Roscito J.G."/>
            <person name="Kirilenko B.M."/>
            <person name="Davalos L.M."/>
            <person name="Corthals A.P."/>
            <person name="Power M.L."/>
            <person name="Jones G."/>
            <person name="Ransome R.D."/>
            <person name="Dechmann D.K.N."/>
            <person name="Locatelli A.G."/>
            <person name="Puechmaille S.J."/>
            <person name="Fedrigo O."/>
            <person name="Jarvis E.D."/>
            <person name="Hiller M."/>
            <person name="Vernes S.C."/>
            <person name="Myers E.W."/>
            <person name="Teeling E.C."/>
        </authorList>
    </citation>
    <scope>NUCLEOTIDE SEQUENCE [LARGE SCALE GENOMIC DNA]</scope>
    <source>
        <strain evidence="8">MMolMol1</strain>
        <tissue evidence="8">Muscle</tissue>
    </source>
</reference>
<sequence>MKILCVLLTFVFTASCGPSVSQRQTRGKTREVILRKAECYLVRGACKTSCNTWEYIYNYCNNEPCCVVREYIKPNTNHSTFTANTNVIPNSTTLHNTTL</sequence>
<accession>A0A7J8GNV6</accession>
<evidence type="ECO:0000256" key="6">
    <source>
        <dbReference type="RuleBase" id="RU231113"/>
    </source>
</evidence>
<comment type="similarity">
    <text evidence="2 6">Belongs to the beta-defensin family.</text>
</comment>
<protein>
    <recommendedName>
        <fullName evidence="6">Beta-defensin</fullName>
    </recommendedName>
</protein>
<dbReference type="InterPro" id="IPR025933">
    <property type="entry name" value="Beta_defensin_dom"/>
</dbReference>
<dbReference type="EMBL" id="JACASF010000008">
    <property type="protein sequence ID" value="KAF6461733.1"/>
    <property type="molecule type" value="Genomic_DNA"/>
</dbReference>
<feature type="signal peptide" evidence="6">
    <location>
        <begin position="1"/>
        <end position="16"/>
    </location>
</feature>
<dbReference type="PANTHER" id="PTHR39411:SF1">
    <property type="entry name" value="BETA-DEFENSIN 113"/>
    <property type="match status" value="1"/>
</dbReference>
<organism evidence="8 9">
    <name type="scientific">Molossus molossus</name>
    <name type="common">Pallas' mastiff bat</name>
    <name type="synonym">Vespertilio molossus</name>
    <dbReference type="NCBI Taxonomy" id="27622"/>
    <lineage>
        <taxon>Eukaryota</taxon>
        <taxon>Metazoa</taxon>
        <taxon>Chordata</taxon>
        <taxon>Craniata</taxon>
        <taxon>Vertebrata</taxon>
        <taxon>Euteleostomi</taxon>
        <taxon>Mammalia</taxon>
        <taxon>Eutheria</taxon>
        <taxon>Laurasiatheria</taxon>
        <taxon>Chiroptera</taxon>
        <taxon>Yangochiroptera</taxon>
        <taxon>Molossidae</taxon>
        <taxon>Molossus</taxon>
    </lineage>
</organism>
<evidence type="ECO:0000313" key="9">
    <source>
        <dbReference type="Proteomes" id="UP000550707"/>
    </source>
</evidence>
<evidence type="ECO:0000256" key="2">
    <source>
        <dbReference type="ARBA" id="ARBA00007371"/>
    </source>
</evidence>
<evidence type="ECO:0000256" key="3">
    <source>
        <dbReference type="ARBA" id="ARBA00022525"/>
    </source>
</evidence>
<evidence type="ECO:0000256" key="1">
    <source>
        <dbReference type="ARBA" id="ARBA00004613"/>
    </source>
</evidence>
<comment type="caution">
    <text evidence="8">The sequence shown here is derived from an EMBL/GenBank/DDBJ whole genome shotgun (WGS) entry which is preliminary data.</text>
</comment>
<comment type="subcellular location">
    <subcellularLocation>
        <location evidence="1 6">Secreted</location>
    </subcellularLocation>
</comment>
<dbReference type="PROSITE" id="PS51257">
    <property type="entry name" value="PROKAR_LIPOPROTEIN"/>
    <property type="match status" value="1"/>
</dbReference>
<dbReference type="AlphaFoldDB" id="A0A7J8GNV6"/>
<keyword evidence="3 6" id="KW-0964">Secreted</keyword>
<dbReference type="Pfam" id="PF13841">
    <property type="entry name" value="Defensin_beta_2"/>
    <property type="match status" value="1"/>
</dbReference>
<evidence type="ECO:0000256" key="5">
    <source>
        <dbReference type="ARBA" id="ARBA00023157"/>
    </source>
</evidence>
<keyword evidence="4 6" id="KW-0732">Signal</keyword>
<dbReference type="Proteomes" id="UP000550707">
    <property type="component" value="Unassembled WGS sequence"/>
</dbReference>
<feature type="domain" description="Beta-defensin" evidence="7">
    <location>
        <begin position="38"/>
        <end position="66"/>
    </location>
</feature>
<evidence type="ECO:0000313" key="8">
    <source>
        <dbReference type="EMBL" id="KAF6461733.1"/>
    </source>
</evidence>
<evidence type="ECO:0000256" key="4">
    <source>
        <dbReference type="ARBA" id="ARBA00022729"/>
    </source>
</evidence>
<dbReference type="InParanoid" id="A0A7J8GNV6"/>
<gene>
    <name evidence="8" type="ORF">HJG59_003784</name>
</gene>
<proteinExistence type="inferred from homology"/>
<keyword evidence="5" id="KW-1015">Disulfide bond</keyword>
<dbReference type="GO" id="GO:0005576">
    <property type="term" value="C:extracellular region"/>
    <property type="evidence" value="ECO:0007669"/>
    <property type="project" value="UniProtKB-SubCell"/>
</dbReference>
<keyword evidence="9" id="KW-1185">Reference proteome</keyword>
<dbReference type="PANTHER" id="PTHR39411">
    <property type="entry name" value="BETA-DEFENSIN 113"/>
    <property type="match status" value="1"/>
</dbReference>
<name>A0A7J8GNV6_MOLMO</name>
<feature type="chain" id="PRO_5029938059" description="Beta-defensin" evidence="6">
    <location>
        <begin position="17"/>
        <end position="99"/>
    </location>
</feature>
<keyword evidence="6" id="KW-0044">Antibiotic</keyword>
<dbReference type="OrthoDB" id="9834241at2759"/>
<dbReference type="GO" id="GO:0045087">
    <property type="term" value="P:innate immune response"/>
    <property type="evidence" value="ECO:0007669"/>
    <property type="project" value="InterPro"/>
</dbReference>
<comment type="function">
    <text evidence="6">Has antibacterial activity.</text>
</comment>
<keyword evidence="6" id="KW-0929">Antimicrobial</keyword>
<dbReference type="GO" id="GO:0042742">
    <property type="term" value="P:defense response to bacterium"/>
    <property type="evidence" value="ECO:0007669"/>
    <property type="project" value="UniProtKB-UniRule"/>
</dbReference>
<keyword evidence="6" id="KW-0211">Defensin</keyword>
<evidence type="ECO:0000259" key="7">
    <source>
        <dbReference type="Pfam" id="PF13841"/>
    </source>
</evidence>